<gene>
    <name evidence="2" type="ORF">K7X08_019398</name>
</gene>
<sequence>MAPPNKSKGTKKMTSRKRKAPMDYIPQSEERTTTAFKVSELPEVDTMEEIIRKRKEEELALQFVEPGSKELYLAGLDIKMEGNLARVIHEEKRMSWNGLKSECHSIIQKLRHKCGIVLPNPWVITSRVVEQPVPADALVPTSTSVSEVPTPTIETTPATSVATSSAPAAGPSIIVHGIRLIRLVEAKVAQLIEEFPAYVKEDIETTLTPHKENLEAVREERKSIRAQFHAIELRLGRIEGSGEKGLSTIREKLQRITTRLSALDPPEIVLAGQLREQRAQGTSGASSYSALPTHDPLPPSVGHMISLDTIVERAPASEIEPIGQTTSPSDTVDRVDGYTTQTDA</sequence>
<evidence type="ECO:0000256" key="1">
    <source>
        <dbReference type="SAM" id="MobiDB-lite"/>
    </source>
</evidence>
<evidence type="ECO:0000313" key="3">
    <source>
        <dbReference type="Proteomes" id="UP001152561"/>
    </source>
</evidence>
<feature type="region of interest" description="Disordered" evidence="1">
    <location>
        <begin position="315"/>
        <end position="344"/>
    </location>
</feature>
<dbReference type="AlphaFoldDB" id="A0A9Q1MRI4"/>
<comment type="caution">
    <text evidence="2">The sequence shown here is derived from an EMBL/GenBank/DDBJ whole genome shotgun (WGS) entry which is preliminary data.</text>
</comment>
<feature type="region of interest" description="Disordered" evidence="1">
    <location>
        <begin position="1"/>
        <end position="29"/>
    </location>
</feature>
<feature type="region of interest" description="Disordered" evidence="1">
    <location>
        <begin position="143"/>
        <end position="166"/>
    </location>
</feature>
<accession>A0A9Q1MRI4</accession>
<reference evidence="3" key="1">
    <citation type="journal article" date="2023" name="Proc. Natl. Acad. Sci. U.S.A.">
        <title>Genomic and structural basis for evolution of tropane alkaloid biosynthesis.</title>
        <authorList>
            <person name="Wanga Y.-J."/>
            <person name="Taina T."/>
            <person name="Yua J.-Y."/>
            <person name="Lia J."/>
            <person name="Xua B."/>
            <person name="Chenc J."/>
            <person name="D'Auriad J.C."/>
            <person name="Huanga J.-P."/>
            <person name="Huanga S.-X."/>
        </authorList>
    </citation>
    <scope>NUCLEOTIDE SEQUENCE [LARGE SCALE GENOMIC DNA]</scope>
    <source>
        <strain evidence="3">cv. KIB-2019</strain>
    </source>
</reference>
<protein>
    <submittedName>
        <fullName evidence="2">Uncharacterized protein</fullName>
    </submittedName>
</protein>
<evidence type="ECO:0000313" key="2">
    <source>
        <dbReference type="EMBL" id="KAJ8567190.1"/>
    </source>
</evidence>
<name>A0A9Q1MRI4_9SOLA</name>
<organism evidence="2 3">
    <name type="scientific">Anisodus acutangulus</name>
    <dbReference type="NCBI Taxonomy" id="402998"/>
    <lineage>
        <taxon>Eukaryota</taxon>
        <taxon>Viridiplantae</taxon>
        <taxon>Streptophyta</taxon>
        <taxon>Embryophyta</taxon>
        <taxon>Tracheophyta</taxon>
        <taxon>Spermatophyta</taxon>
        <taxon>Magnoliopsida</taxon>
        <taxon>eudicotyledons</taxon>
        <taxon>Gunneridae</taxon>
        <taxon>Pentapetalae</taxon>
        <taxon>asterids</taxon>
        <taxon>lamiids</taxon>
        <taxon>Solanales</taxon>
        <taxon>Solanaceae</taxon>
        <taxon>Solanoideae</taxon>
        <taxon>Hyoscyameae</taxon>
        <taxon>Anisodus</taxon>
    </lineage>
</organism>
<feature type="compositionally biased region" description="Basic residues" evidence="1">
    <location>
        <begin position="8"/>
        <end position="19"/>
    </location>
</feature>
<dbReference type="EMBL" id="JAJAGQ010000003">
    <property type="protein sequence ID" value="KAJ8567190.1"/>
    <property type="molecule type" value="Genomic_DNA"/>
</dbReference>
<keyword evidence="3" id="KW-1185">Reference proteome</keyword>
<proteinExistence type="predicted"/>
<dbReference type="Proteomes" id="UP001152561">
    <property type="component" value="Unassembled WGS sequence"/>
</dbReference>